<keyword evidence="3" id="KW-0408">Iron</keyword>
<evidence type="ECO:0000256" key="3">
    <source>
        <dbReference type="ARBA" id="ARBA00023004"/>
    </source>
</evidence>
<dbReference type="PANTHER" id="PTHR43742:SF6">
    <property type="entry name" value="OXIDOREDUCTASE YYAE-RELATED"/>
    <property type="match status" value="1"/>
</dbReference>
<dbReference type="SUPFAM" id="SSF53706">
    <property type="entry name" value="Formate dehydrogenase/DMSO reductase, domains 1-3"/>
    <property type="match status" value="1"/>
</dbReference>
<dbReference type="GO" id="GO:0051536">
    <property type="term" value="F:iron-sulfur cluster binding"/>
    <property type="evidence" value="ECO:0007669"/>
    <property type="project" value="UniProtKB-KW"/>
</dbReference>
<keyword evidence="2" id="KW-0479">Metal-binding</keyword>
<dbReference type="InterPro" id="IPR050612">
    <property type="entry name" value="Prok_Mopterin_Oxidored"/>
</dbReference>
<name>A0A369LU00_9ACTN</name>
<dbReference type="InterPro" id="IPR041930">
    <property type="entry name" value="Acetylene_hydratase"/>
</dbReference>
<feature type="domain" description="4Fe-4S Mo/W bis-MGD-type" evidence="5">
    <location>
        <begin position="27"/>
        <end position="87"/>
    </location>
</feature>
<dbReference type="SMART" id="SM00926">
    <property type="entry name" value="Molybdop_Fe4S4"/>
    <property type="match status" value="1"/>
</dbReference>
<evidence type="ECO:0000259" key="5">
    <source>
        <dbReference type="PROSITE" id="PS51669"/>
    </source>
</evidence>
<dbReference type="Gene3D" id="3.40.228.10">
    <property type="entry name" value="Dimethylsulfoxide Reductase, domain 2"/>
    <property type="match status" value="1"/>
</dbReference>
<dbReference type="GeneID" id="78360590"/>
<dbReference type="Gene3D" id="3.40.50.740">
    <property type="match status" value="1"/>
</dbReference>
<gene>
    <name evidence="6" type="ORF">C1877_12895</name>
</gene>
<dbReference type="Pfam" id="PF01568">
    <property type="entry name" value="Molydop_binding"/>
    <property type="match status" value="1"/>
</dbReference>
<dbReference type="OrthoDB" id="5287431at2"/>
<dbReference type="SUPFAM" id="SSF50692">
    <property type="entry name" value="ADC-like"/>
    <property type="match status" value="1"/>
</dbReference>
<sequence>MDYQEFLDSVDREAYHEGEWRWREGEYTVTRTNHWSPPGCHNGCGVLLYVDQEGRLARIEGDPLSPFNNGKLCMRCLDMVEAVNHPDRLKYPLRRAGKRGENRWERITWDEAYDEIVERVNTVKRDFGSHTILFVHGTGRNIGWQLPLFASTALETPNVCNFGFTGFACYLPRMIGASAKMGEMTIADVSETHEMRYADPSFRRPDVIMVWGNEPLKANADGFLGHWIVECMQMGTQIISIDPRLTWLGAKAAYWLQVRPGTDGALGIAMLNTVINEDMVDHKFIDSWCYGYQQLVESVQGKDADWAAEICGVPADDIRGAARLYATAESASIQWGLAFEQQLSALGVTAAACDLMGVTGNIDNPGGNLLIKCAFDIEKRYGLGDFKIPRENYAGKLTLSAGIESSDIVACASSDALLHAVETGEPFMPQIIWLQSANPLSCSGMDAPRMYEAMNKIPYCVVADPYMTPTAVAHADIVLPVAMSCERNSVRTWWTPARSISKCASYYEAKSDEQIILDLGRRLKPENWPWKDDKELATWYLTDQYAEGGTRYEGDFEELQERGGYKYDPWDAEYYKYQKGMCRPDGQPGFDTATGRFEFWSWGYNHWGVDPMPYHIEPKDSPVSTPEKLAEYPFIATSGGRSYEFFHSEHRQLETMREFHPWPLVTIHPEAAAEYGIEDGDWVWIETTHGRCRQKAFLFPGIKKDTIHMEHAWWFPEQEAAEPSLYGTFDSNINNMALNFETGQGGIGSGIKSFLAKIYPYVEGDQMPGEKVTREGGWGDYLPGVMAGDKESAERQAAEGNSALLAQIEAARRAKEMKVEDADMQGRNALIYAKEHADGLQDA</sequence>
<accession>A0A369LU00</accession>
<dbReference type="InterPro" id="IPR009010">
    <property type="entry name" value="Asp_de-COase-like_dom_sf"/>
</dbReference>
<dbReference type="GO" id="GO:0043546">
    <property type="term" value="F:molybdopterin cofactor binding"/>
    <property type="evidence" value="ECO:0007669"/>
    <property type="project" value="InterPro"/>
</dbReference>
<dbReference type="Gene3D" id="2.40.40.20">
    <property type="match status" value="1"/>
</dbReference>
<proteinExistence type="inferred from homology"/>
<keyword evidence="4" id="KW-0411">Iron-sulfur</keyword>
<protein>
    <submittedName>
        <fullName evidence="6">Dehydrogenase</fullName>
    </submittedName>
</protein>
<dbReference type="Proteomes" id="UP000254000">
    <property type="component" value="Unassembled WGS sequence"/>
</dbReference>
<comment type="caution">
    <text evidence="6">The sequence shown here is derived from an EMBL/GenBank/DDBJ whole genome shotgun (WGS) entry which is preliminary data.</text>
</comment>
<dbReference type="RefSeq" id="WP_114569351.1">
    <property type="nucleotide sequence ID" value="NZ_CABMMS010000008.1"/>
</dbReference>
<organism evidence="6 7">
    <name type="scientific">Gordonibacter pamelaeae</name>
    <dbReference type="NCBI Taxonomy" id="471189"/>
    <lineage>
        <taxon>Bacteria</taxon>
        <taxon>Bacillati</taxon>
        <taxon>Actinomycetota</taxon>
        <taxon>Coriobacteriia</taxon>
        <taxon>Eggerthellales</taxon>
        <taxon>Eggerthellaceae</taxon>
        <taxon>Gordonibacter</taxon>
    </lineage>
</organism>
<dbReference type="Gene3D" id="2.20.25.90">
    <property type="entry name" value="ADC-like domains"/>
    <property type="match status" value="1"/>
</dbReference>
<dbReference type="InterPro" id="IPR006656">
    <property type="entry name" value="Mopterin_OxRdtase"/>
</dbReference>
<dbReference type="Pfam" id="PF00384">
    <property type="entry name" value="Molybdopterin"/>
    <property type="match status" value="1"/>
</dbReference>
<dbReference type="Pfam" id="PF04879">
    <property type="entry name" value="Molybdop_Fe4S4"/>
    <property type="match status" value="1"/>
</dbReference>
<dbReference type="CDD" id="cd02759">
    <property type="entry name" value="MopB_Acetylene-hydratase"/>
    <property type="match status" value="1"/>
</dbReference>
<dbReference type="CDD" id="cd02781">
    <property type="entry name" value="MopB_CT_Acetylene-hydratase"/>
    <property type="match status" value="1"/>
</dbReference>
<keyword evidence="7" id="KW-1185">Reference proteome</keyword>
<dbReference type="GO" id="GO:0018818">
    <property type="term" value="F:acetylene hydratase activity"/>
    <property type="evidence" value="ECO:0007669"/>
    <property type="project" value="InterPro"/>
</dbReference>
<dbReference type="PROSITE" id="PS51669">
    <property type="entry name" value="4FE4S_MOW_BIS_MGD"/>
    <property type="match status" value="1"/>
</dbReference>
<reference evidence="6 7" key="1">
    <citation type="journal article" date="2018" name="Elife">
        <title>Discovery and characterization of a prevalent human gut bacterial enzyme sufficient for the inactivation of a family of plant toxins.</title>
        <authorList>
            <person name="Koppel N."/>
            <person name="Bisanz J.E."/>
            <person name="Pandelia M.E."/>
            <person name="Turnbaugh P.J."/>
            <person name="Balskus E.P."/>
        </authorList>
    </citation>
    <scope>NUCLEOTIDE SEQUENCE [LARGE SCALE GENOMIC DNA]</scope>
    <source>
        <strain evidence="6 7">3C</strain>
    </source>
</reference>
<dbReference type="AlphaFoldDB" id="A0A369LU00"/>
<dbReference type="GO" id="GO:0046872">
    <property type="term" value="F:metal ion binding"/>
    <property type="evidence" value="ECO:0007669"/>
    <property type="project" value="UniProtKB-KW"/>
</dbReference>
<dbReference type="EMBL" id="PPTS01000008">
    <property type="protein sequence ID" value="RDB63021.1"/>
    <property type="molecule type" value="Genomic_DNA"/>
</dbReference>
<dbReference type="InterPro" id="IPR037949">
    <property type="entry name" value="MopB_CT_Acetylene-hydratase"/>
</dbReference>
<evidence type="ECO:0000256" key="1">
    <source>
        <dbReference type="ARBA" id="ARBA00010312"/>
    </source>
</evidence>
<dbReference type="InterPro" id="IPR006963">
    <property type="entry name" value="Mopterin_OxRdtase_4Fe-4S_dom"/>
</dbReference>
<comment type="similarity">
    <text evidence="1">Belongs to the prokaryotic molybdopterin-containing oxidoreductase family.</text>
</comment>
<evidence type="ECO:0000313" key="6">
    <source>
        <dbReference type="EMBL" id="RDB63021.1"/>
    </source>
</evidence>
<dbReference type="InterPro" id="IPR006657">
    <property type="entry name" value="MoPterin_dinucl-bd_dom"/>
</dbReference>
<dbReference type="PANTHER" id="PTHR43742">
    <property type="entry name" value="TRIMETHYLAMINE-N-OXIDE REDUCTASE"/>
    <property type="match status" value="1"/>
</dbReference>
<evidence type="ECO:0000313" key="7">
    <source>
        <dbReference type="Proteomes" id="UP000254000"/>
    </source>
</evidence>
<evidence type="ECO:0000256" key="2">
    <source>
        <dbReference type="ARBA" id="ARBA00022723"/>
    </source>
</evidence>
<evidence type="ECO:0000256" key="4">
    <source>
        <dbReference type="ARBA" id="ARBA00023014"/>
    </source>
</evidence>
<dbReference type="GO" id="GO:0016491">
    <property type="term" value="F:oxidoreductase activity"/>
    <property type="evidence" value="ECO:0007669"/>
    <property type="project" value="InterPro"/>
</dbReference>